<sequence>MLAVPGVYGCPCCVFPSRLITLRQPWLCAITRRGTRLARGILSGETGGPEEQGEPGWAESGATEALGKHNARGTAEGPALSAVRAACSRPPPGGGASPSSAPRVSHA</sequence>
<gene>
    <name evidence="1" type="ORF">MRATA1EN3_LOCUS12846</name>
</gene>
<name>A0ACB0ELP6_RANTA</name>
<evidence type="ECO:0000313" key="1">
    <source>
        <dbReference type="EMBL" id="CAI9701633.1"/>
    </source>
</evidence>
<dbReference type="Proteomes" id="UP001162501">
    <property type="component" value="Chromosome 21"/>
</dbReference>
<organism evidence="1 2">
    <name type="scientific">Rangifer tarandus platyrhynchus</name>
    <name type="common">Svalbard reindeer</name>
    <dbReference type="NCBI Taxonomy" id="3082113"/>
    <lineage>
        <taxon>Eukaryota</taxon>
        <taxon>Metazoa</taxon>
        <taxon>Chordata</taxon>
        <taxon>Craniata</taxon>
        <taxon>Vertebrata</taxon>
        <taxon>Euteleostomi</taxon>
        <taxon>Mammalia</taxon>
        <taxon>Eutheria</taxon>
        <taxon>Laurasiatheria</taxon>
        <taxon>Artiodactyla</taxon>
        <taxon>Ruminantia</taxon>
        <taxon>Pecora</taxon>
        <taxon>Cervidae</taxon>
        <taxon>Odocoileinae</taxon>
        <taxon>Rangifer</taxon>
    </lineage>
</organism>
<protein>
    <submittedName>
        <fullName evidence="1">Uncharacterized protein</fullName>
    </submittedName>
</protein>
<reference evidence="1" key="1">
    <citation type="submission" date="2023-05" db="EMBL/GenBank/DDBJ databases">
        <authorList>
            <consortium name="ELIXIR-Norway"/>
        </authorList>
    </citation>
    <scope>NUCLEOTIDE SEQUENCE</scope>
</reference>
<dbReference type="EMBL" id="OX596105">
    <property type="protein sequence ID" value="CAI9701633.1"/>
    <property type="molecule type" value="Genomic_DNA"/>
</dbReference>
<evidence type="ECO:0000313" key="2">
    <source>
        <dbReference type="Proteomes" id="UP001162501"/>
    </source>
</evidence>
<accession>A0ACB0ELP6</accession>
<proteinExistence type="predicted"/>